<sequence length="358" mass="38576">MSRGSVAVVGGSIAGLAAANVLAQRGFEVTVFERFPTGFESRGGGLGGVDRQLYESIRADGATLRQHGPGGWFYGDLWRYLRGGLPDDAVRHGVAVADVGDVAAPTVDGAAYDFVVVADGGWSSLRRFVVGDQQPVYSGYCLWRGLMDLERAPSFRSFGGHRSGYFDTGGFPISCADGRTLYNGGFYLRMPEDEVARPASGAARQVGEKKRALPDWYLPLYEKLWSHVNGGELVRLWRAMAEHGKVTQHAVWEFCADRVVNGRVVIIGDAAHMASPRTGAGAYTGLLDAHGLGVAFDRHGDVDAALAAYAVDGKRRANELHRASLNVKRQFVDPSRPPVPARELLAQLEAGGRQCSLN</sequence>
<dbReference type="EMBL" id="JBBJCI010000359">
    <property type="protein sequence ID" value="KAK7233471.1"/>
    <property type="molecule type" value="Genomic_DNA"/>
</dbReference>
<protein>
    <submittedName>
        <fullName evidence="4">Cobalamin trafficking protein</fullName>
    </submittedName>
</protein>
<gene>
    <name evidence="4" type="ORF">SO694_0010409</name>
</gene>
<evidence type="ECO:0000259" key="3">
    <source>
        <dbReference type="Pfam" id="PF01494"/>
    </source>
</evidence>
<feature type="domain" description="FAD-binding" evidence="3">
    <location>
        <begin position="240"/>
        <end position="319"/>
    </location>
</feature>
<evidence type="ECO:0000313" key="4">
    <source>
        <dbReference type="EMBL" id="KAK7233471.1"/>
    </source>
</evidence>
<reference evidence="4 5" key="1">
    <citation type="submission" date="2024-03" db="EMBL/GenBank/DDBJ databases">
        <title>Aureococcus anophagefferens CCMP1851 and Kratosvirus quantuckense: Draft genome of a second virus-susceptible host strain in the model system.</title>
        <authorList>
            <person name="Chase E."/>
            <person name="Truchon A.R."/>
            <person name="Schepens W."/>
            <person name="Wilhelm S.W."/>
        </authorList>
    </citation>
    <scope>NUCLEOTIDE SEQUENCE [LARGE SCALE GENOMIC DNA]</scope>
    <source>
        <strain evidence="4 5">CCMP1851</strain>
    </source>
</reference>
<keyword evidence="2" id="KW-0503">Monooxygenase</keyword>
<dbReference type="InterPro" id="IPR002938">
    <property type="entry name" value="FAD-bd"/>
</dbReference>
<keyword evidence="1" id="KW-0560">Oxidoreductase</keyword>
<dbReference type="PANTHER" id="PTHR13789">
    <property type="entry name" value="MONOOXYGENASE"/>
    <property type="match status" value="1"/>
</dbReference>
<dbReference type="Gene3D" id="3.30.9.30">
    <property type="match status" value="1"/>
</dbReference>
<evidence type="ECO:0000313" key="5">
    <source>
        <dbReference type="Proteomes" id="UP001363151"/>
    </source>
</evidence>
<proteinExistence type="predicted"/>
<keyword evidence="5" id="KW-1185">Reference proteome</keyword>
<dbReference type="PRINTS" id="PR00420">
    <property type="entry name" value="RNGMNOXGNASE"/>
</dbReference>
<organism evidence="4 5">
    <name type="scientific">Aureococcus anophagefferens</name>
    <name type="common">Harmful bloom alga</name>
    <dbReference type="NCBI Taxonomy" id="44056"/>
    <lineage>
        <taxon>Eukaryota</taxon>
        <taxon>Sar</taxon>
        <taxon>Stramenopiles</taxon>
        <taxon>Ochrophyta</taxon>
        <taxon>Pelagophyceae</taxon>
        <taxon>Pelagomonadales</taxon>
        <taxon>Pelagomonadaceae</taxon>
        <taxon>Aureococcus</taxon>
    </lineage>
</organism>
<dbReference type="SUPFAM" id="SSF51905">
    <property type="entry name" value="FAD/NAD(P)-binding domain"/>
    <property type="match status" value="1"/>
</dbReference>
<evidence type="ECO:0000256" key="2">
    <source>
        <dbReference type="ARBA" id="ARBA00023033"/>
    </source>
</evidence>
<evidence type="ECO:0000256" key="1">
    <source>
        <dbReference type="ARBA" id="ARBA00023002"/>
    </source>
</evidence>
<name>A0ABR1FMB6_AURAN</name>
<dbReference type="Pfam" id="PF13450">
    <property type="entry name" value="NAD_binding_8"/>
    <property type="match status" value="1"/>
</dbReference>
<dbReference type="Gene3D" id="3.50.50.60">
    <property type="entry name" value="FAD/NAD(P)-binding domain"/>
    <property type="match status" value="2"/>
</dbReference>
<dbReference type="InterPro" id="IPR050493">
    <property type="entry name" value="FAD-dep_Monooxygenase_BioMet"/>
</dbReference>
<dbReference type="Pfam" id="PF01494">
    <property type="entry name" value="FAD_binding_3"/>
    <property type="match status" value="1"/>
</dbReference>
<comment type="caution">
    <text evidence="4">The sequence shown here is derived from an EMBL/GenBank/DDBJ whole genome shotgun (WGS) entry which is preliminary data.</text>
</comment>
<dbReference type="PANTHER" id="PTHR13789:SF309">
    <property type="entry name" value="PUTATIVE (AFU_ORTHOLOGUE AFUA_6G14510)-RELATED"/>
    <property type="match status" value="1"/>
</dbReference>
<dbReference type="InterPro" id="IPR036188">
    <property type="entry name" value="FAD/NAD-bd_sf"/>
</dbReference>
<accession>A0ABR1FMB6</accession>
<dbReference type="Proteomes" id="UP001363151">
    <property type="component" value="Unassembled WGS sequence"/>
</dbReference>